<evidence type="ECO:0000313" key="5">
    <source>
        <dbReference type="EMBL" id="MBR0600199.1"/>
    </source>
</evidence>
<dbReference type="GO" id="GO:0004190">
    <property type="term" value="F:aspartic-type endopeptidase activity"/>
    <property type="evidence" value="ECO:0007669"/>
    <property type="project" value="UniProtKB-KW"/>
</dbReference>
<proteinExistence type="inferred from homology"/>
<keyword evidence="2 5" id="KW-0645">Protease</keyword>
<comment type="similarity">
    <text evidence="1">Belongs to the peptidase A31 family.</text>
</comment>
<dbReference type="Proteomes" id="UP000675664">
    <property type="component" value="Unassembled WGS sequence"/>
</dbReference>
<reference evidence="5" key="2">
    <citation type="submission" date="2021-04" db="EMBL/GenBank/DDBJ databases">
        <authorList>
            <person name="Liu J."/>
        </authorList>
    </citation>
    <scope>NUCLEOTIDE SEQUENCE</scope>
    <source>
        <strain evidence="5">BAD-6</strain>
    </source>
</reference>
<sequence length="157" mass="17446">MMDMLVLGIGNRLMMDDGIGIYLTEILESENKQENCRYVAGETDVNYCLEQIKGDEFLVILDSSCLGREPCSVSVVPIAELFDRGDLSLSLHEDDLIQAIVKGKKLHKDAYSSDGILIGVEACVIDYGIGLSEQMKEKFSEIVLQVKNIIQKILSEI</sequence>
<comment type="caution">
    <text evidence="5">The sequence shown here is derived from an EMBL/GenBank/DDBJ whole genome shotgun (WGS) entry which is preliminary data.</text>
</comment>
<dbReference type="PANTHER" id="PTHR30302:SF1">
    <property type="entry name" value="HYDROGENASE 2 MATURATION PROTEASE"/>
    <property type="match status" value="1"/>
</dbReference>
<evidence type="ECO:0000256" key="2">
    <source>
        <dbReference type="ARBA" id="ARBA00022670"/>
    </source>
</evidence>
<keyword evidence="4" id="KW-0378">Hydrolase</keyword>
<dbReference type="GO" id="GO:0008047">
    <property type="term" value="F:enzyme activator activity"/>
    <property type="evidence" value="ECO:0007669"/>
    <property type="project" value="InterPro"/>
</dbReference>
<organism evidence="5 6">
    <name type="scientific">Sinanaerobacter chloroacetimidivorans</name>
    <dbReference type="NCBI Taxonomy" id="2818044"/>
    <lineage>
        <taxon>Bacteria</taxon>
        <taxon>Bacillati</taxon>
        <taxon>Bacillota</taxon>
        <taxon>Clostridia</taxon>
        <taxon>Peptostreptococcales</taxon>
        <taxon>Anaerovoracaceae</taxon>
        <taxon>Sinanaerobacter</taxon>
    </lineage>
</organism>
<keyword evidence="3" id="KW-0064">Aspartyl protease</keyword>
<name>A0A8J7W466_9FIRM</name>
<dbReference type="SUPFAM" id="SSF53163">
    <property type="entry name" value="HybD-like"/>
    <property type="match status" value="1"/>
</dbReference>
<dbReference type="InterPro" id="IPR023430">
    <property type="entry name" value="Pept_HybD-like_dom_sf"/>
</dbReference>
<dbReference type="NCBIfam" id="TIGR00072">
    <property type="entry name" value="hydrog_prot"/>
    <property type="match status" value="1"/>
</dbReference>
<dbReference type="Gene3D" id="3.40.50.1450">
    <property type="entry name" value="HybD-like"/>
    <property type="match status" value="1"/>
</dbReference>
<dbReference type="AlphaFoldDB" id="A0A8J7W466"/>
<dbReference type="PANTHER" id="PTHR30302">
    <property type="entry name" value="HYDROGENASE 1 MATURATION PROTEASE"/>
    <property type="match status" value="1"/>
</dbReference>
<dbReference type="EMBL" id="JAGSND010000022">
    <property type="protein sequence ID" value="MBR0600199.1"/>
    <property type="molecule type" value="Genomic_DNA"/>
</dbReference>
<dbReference type="InterPro" id="IPR000671">
    <property type="entry name" value="Peptidase_A31"/>
</dbReference>
<dbReference type="GO" id="GO:0016485">
    <property type="term" value="P:protein processing"/>
    <property type="evidence" value="ECO:0007669"/>
    <property type="project" value="TreeGrafter"/>
</dbReference>
<protein>
    <submittedName>
        <fullName evidence="5">Hydrogenase maturation protease</fullName>
    </submittedName>
</protein>
<evidence type="ECO:0000256" key="3">
    <source>
        <dbReference type="ARBA" id="ARBA00022750"/>
    </source>
</evidence>
<evidence type="ECO:0000313" key="6">
    <source>
        <dbReference type="Proteomes" id="UP000675664"/>
    </source>
</evidence>
<dbReference type="CDD" id="cd00518">
    <property type="entry name" value="H2MP"/>
    <property type="match status" value="1"/>
</dbReference>
<reference evidence="5" key="1">
    <citation type="submission" date="2021-04" db="EMBL/GenBank/DDBJ databases">
        <title>Sinoanaerobacter chloroacetimidivorans sp. nov., an obligate anaerobic bacterium isolated from anaerobic sludge.</title>
        <authorList>
            <person name="Bao Y."/>
        </authorList>
    </citation>
    <scope>NUCLEOTIDE SEQUENCE</scope>
    <source>
        <strain evidence="5">BAD-6</strain>
    </source>
</reference>
<accession>A0A8J7W466</accession>
<gene>
    <name evidence="5" type="ORF">KCX82_20140</name>
</gene>
<keyword evidence="6" id="KW-1185">Reference proteome</keyword>
<evidence type="ECO:0000256" key="1">
    <source>
        <dbReference type="ARBA" id="ARBA00006814"/>
    </source>
</evidence>
<evidence type="ECO:0000256" key="4">
    <source>
        <dbReference type="ARBA" id="ARBA00022801"/>
    </source>
</evidence>
<dbReference type="Pfam" id="PF01750">
    <property type="entry name" value="HycI"/>
    <property type="match status" value="1"/>
</dbReference>